<accession>A0ACB5T463</accession>
<organism evidence="1 2">
    <name type="scientific">Ambrosiozyma monospora</name>
    <name type="common">Yeast</name>
    <name type="synonym">Endomycopsis monosporus</name>
    <dbReference type="NCBI Taxonomy" id="43982"/>
    <lineage>
        <taxon>Eukaryota</taxon>
        <taxon>Fungi</taxon>
        <taxon>Dikarya</taxon>
        <taxon>Ascomycota</taxon>
        <taxon>Saccharomycotina</taxon>
        <taxon>Pichiomycetes</taxon>
        <taxon>Pichiales</taxon>
        <taxon>Pichiaceae</taxon>
        <taxon>Ambrosiozyma</taxon>
    </lineage>
</organism>
<sequence>MAVKALQHTGMHIMDKETSNMDMSNMDMDMPDHGGHGGMKMCNMKMTLNADTENICILTDKWMVETKFQLVLSLLVLVFATAFYEFVKIWSNSIEQRYNNLNSGVAGVATESELRKLKIKSCLAYGLSVFYSFMIMLLFMSFNWWIMGSVVLGAIIGKFFFSLNSNCKSVDSLACH</sequence>
<dbReference type="Proteomes" id="UP001165064">
    <property type="component" value="Unassembled WGS sequence"/>
</dbReference>
<name>A0ACB5T463_AMBMO</name>
<evidence type="ECO:0000313" key="2">
    <source>
        <dbReference type="Proteomes" id="UP001165064"/>
    </source>
</evidence>
<comment type="caution">
    <text evidence="1">The sequence shown here is derived from an EMBL/GenBank/DDBJ whole genome shotgun (WGS) entry which is preliminary data.</text>
</comment>
<protein>
    <submittedName>
        <fullName evidence="1">Unnamed protein product</fullName>
    </submittedName>
</protein>
<evidence type="ECO:0000313" key="1">
    <source>
        <dbReference type="EMBL" id="GME81165.1"/>
    </source>
</evidence>
<dbReference type="EMBL" id="BSXS01003373">
    <property type="protein sequence ID" value="GME81165.1"/>
    <property type="molecule type" value="Genomic_DNA"/>
</dbReference>
<reference evidence="1" key="1">
    <citation type="submission" date="2023-04" db="EMBL/GenBank/DDBJ databases">
        <title>Ambrosiozyma monospora NBRC 10751.</title>
        <authorList>
            <person name="Ichikawa N."/>
            <person name="Sato H."/>
            <person name="Tonouchi N."/>
        </authorList>
    </citation>
    <scope>NUCLEOTIDE SEQUENCE</scope>
    <source>
        <strain evidence="1">NBRC 10751</strain>
    </source>
</reference>
<proteinExistence type="predicted"/>
<gene>
    <name evidence="1" type="ORF">Amon02_000479000</name>
</gene>
<keyword evidence="2" id="KW-1185">Reference proteome</keyword>